<dbReference type="EMBL" id="HBUE01270499">
    <property type="protein sequence ID" value="CAG6563661.1"/>
    <property type="molecule type" value="Transcribed_RNA"/>
</dbReference>
<proteinExistence type="predicted"/>
<dbReference type="EMBL" id="HBUE01165218">
    <property type="protein sequence ID" value="CAG6512211.1"/>
    <property type="molecule type" value="Transcribed_RNA"/>
</dbReference>
<evidence type="ECO:0000313" key="1">
    <source>
        <dbReference type="EMBL" id="CAG6563664.1"/>
    </source>
</evidence>
<dbReference type="EMBL" id="HBUE01270504">
    <property type="protein sequence ID" value="CAG6563664.1"/>
    <property type="molecule type" value="Transcribed_RNA"/>
</dbReference>
<protein>
    <submittedName>
        <fullName evidence="1">(northern house mosquito) hypothetical protein</fullName>
    </submittedName>
</protein>
<name>A0A8D8NFV0_CULPI</name>
<dbReference type="AlphaFoldDB" id="A0A8D8NFV0"/>
<sequence length="102" mass="11628">MTRQQVLDNFIVSLAQLQELITLVDRRLASHTDIRWSNGHVFINLHTGAGKYLVGQRFIARMDKDRFNVLRTHQTQAANVAELRGRPRAGFGRFLRQVATAA</sequence>
<dbReference type="EMBL" id="HBUE01270501">
    <property type="protein sequence ID" value="CAG6563662.1"/>
    <property type="molecule type" value="Transcribed_RNA"/>
</dbReference>
<dbReference type="EMBL" id="HBUE01165215">
    <property type="protein sequence ID" value="CAG6512209.1"/>
    <property type="molecule type" value="Transcribed_RNA"/>
</dbReference>
<dbReference type="EMBL" id="HBUE01270502">
    <property type="protein sequence ID" value="CAG6563663.1"/>
    <property type="molecule type" value="Transcribed_RNA"/>
</dbReference>
<reference evidence="1" key="1">
    <citation type="submission" date="2021-05" db="EMBL/GenBank/DDBJ databases">
        <authorList>
            <person name="Alioto T."/>
            <person name="Alioto T."/>
            <person name="Gomez Garrido J."/>
        </authorList>
    </citation>
    <scope>NUCLEOTIDE SEQUENCE</scope>
</reference>
<accession>A0A8D8NFV0</accession>
<dbReference type="EMBL" id="HBUE01165213">
    <property type="protein sequence ID" value="CAG6512208.1"/>
    <property type="molecule type" value="Transcribed_RNA"/>
</dbReference>
<dbReference type="EMBL" id="HBUE01165216">
    <property type="protein sequence ID" value="CAG6512210.1"/>
    <property type="molecule type" value="Transcribed_RNA"/>
</dbReference>
<organism evidence="1">
    <name type="scientific">Culex pipiens</name>
    <name type="common">House mosquito</name>
    <dbReference type="NCBI Taxonomy" id="7175"/>
    <lineage>
        <taxon>Eukaryota</taxon>
        <taxon>Metazoa</taxon>
        <taxon>Ecdysozoa</taxon>
        <taxon>Arthropoda</taxon>
        <taxon>Hexapoda</taxon>
        <taxon>Insecta</taxon>
        <taxon>Pterygota</taxon>
        <taxon>Neoptera</taxon>
        <taxon>Endopterygota</taxon>
        <taxon>Diptera</taxon>
        <taxon>Nematocera</taxon>
        <taxon>Culicoidea</taxon>
        <taxon>Culicidae</taxon>
        <taxon>Culicinae</taxon>
        <taxon>Culicini</taxon>
        <taxon>Culex</taxon>
        <taxon>Culex</taxon>
    </lineage>
</organism>